<accession>A0A512NEV6</accession>
<evidence type="ECO:0000313" key="2">
    <source>
        <dbReference type="Proteomes" id="UP000321058"/>
    </source>
</evidence>
<keyword evidence="2" id="KW-1185">Reference proteome</keyword>
<evidence type="ECO:0000313" key="1">
    <source>
        <dbReference type="EMBL" id="GEP57491.1"/>
    </source>
</evidence>
<name>A0A512NEV6_9HYPH</name>
<dbReference type="GO" id="GO:0016740">
    <property type="term" value="F:transferase activity"/>
    <property type="evidence" value="ECO:0007669"/>
    <property type="project" value="UniProtKB-KW"/>
</dbReference>
<dbReference type="InterPro" id="IPR023606">
    <property type="entry name" value="CoA-Trfase_III_dom_1_sf"/>
</dbReference>
<gene>
    <name evidence="1" type="ORF">RSO01_46570</name>
</gene>
<dbReference type="AlphaFoldDB" id="A0A512NEV6"/>
<dbReference type="Pfam" id="PF02515">
    <property type="entry name" value="CoA_transf_3"/>
    <property type="match status" value="1"/>
</dbReference>
<dbReference type="PANTHER" id="PTHR48228">
    <property type="entry name" value="SUCCINYL-COA--D-CITRAMALATE COA-TRANSFERASE"/>
    <property type="match status" value="1"/>
</dbReference>
<comment type="caution">
    <text evidence="1">The sequence shown here is derived from an EMBL/GenBank/DDBJ whole genome shotgun (WGS) entry which is preliminary data.</text>
</comment>
<sequence>MSTDLAYKILAQLGRAKRGDDSLAITGGEDPVFLTPWRVAAAGSAALGAVGLAVSDLWRLRTGKPQGVTVDRHAAAASLRSNTYVLQNGEKPVSWDPLAGHYPTRDGRIMFLHTNHPHHRAGALRITGAKAETREALAEAVAQWDGLAIEQAIADGGCVGGLVRSREEWNAHPHGIAVAKLPLIDIVQIGEAPPRPLVKGERPLSGVRALDLTRVLAGPTSGRVLAENGADVLHIAAPHLPYQTEILMDTGHGKRCAWVDLTQAAGIKTMTDLLREADIFTQGYRPGTVAARGFSPEHVAALRPGIVCVSICAYGHAGPWADRRGFDSIVQNVTGLSATQGSLAKPRNLPVQALDYIAGYLGALGAMVGLARHAEQGGSWLVRVSLVQVAHWLASLGTVEPGNGVAELPEPELARFLMESDGLFGHLRHLKPVVQLSDTPPFFAKPPEPLGTSPARWAS</sequence>
<dbReference type="InterPro" id="IPR050509">
    <property type="entry name" value="CoA-transferase_III"/>
</dbReference>
<keyword evidence="1" id="KW-0808">Transferase</keyword>
<organism evidence="1 2">
    <name type="scientific">Reyranella soli</name>
    <dbReference type="NCBI Taxonomy" id="1230389"/>
    <lineage>
        <taxon>Bacteria</taxon>
        <taxon>Pseudomonadati</taxon>
        <taxon>Pseudomonadota</taxon>
        <taxon>Alphaproteobacteria</taxon>
        <taxon>Hyphomicrobiales</taxon>
        <taxon>Reyranellaceae</taxon>
        <taxon>Reyranella</taxon>
    </lineage>
</organism>
<dbReference type="InterPro" id="IPR003673">
    <property type="entry name" value="CoA-Trfase_fam_III"/>
</dbReference>
<dbReference type="RefSeq" id="WP_218037438.1">
    <property type="nucleotide sequence ID" value="NZ_BKAJ01000081.1"/>
</dbReference>
<dbReference type="Proteomes" id="UP000321058">
    <property type="component" value="Unassembled WGS sequence"/>
</dbReference>
<dbReference type="Gene3D" id="3.30.1540.10">
    <property type="entry name" value="formyl-coa transferase, domain 3"/>
    <property type="match status" value="1"/>
</dbReference>
<dbReference type="InterPro" id="IPR044855">
    <property type="entry name" value="CoA-Trfase_III_dom3_sf"/>
</dbReference>
<proteinExistence type="predicted"/>
<dbReference type="PANTHER" id="PTHR48228:SF4">
    <property type="entry name" value="BLR3030 PROTEIN"/>
    <property type="match status" value="1"/>
</dbReference>
<dbReference type="SUPFAM" id="SSF89796">
    <property type="entry name" value="CoA-transferase family III (CaiB/BaiF)"/>
    <property type="match status" value="2"/>
</dbReference>
<protein>
    <submittedName>
        <fullName evidence="1">CoA transferase</fullName>
    </submittedName>
</protein>
<dbReference type="EMBL" id="BKAJ01000081">
    <property type="protein sequence ID" value="GEP57491.1"/>
    <property type="molecule type" value="Genomic_DNA"/>
</dbReference>
<reference evidence="1 2" key="1">
    <citation type="submission" date="2019-07" db="EMBL/GenBank/DDBJ databases">
        <title>Whole genome shotgun sequence of Reyranella soli NBRC 108950.</title>
        <authorList>
            <person name="Hosoyama A."/>
            <person name="Uohara A."/>
            <person name="Ohji S."/>
            <person name="Ichikawa N."/>
        </authorList>
    </citation>
    <scope>NUCLEOTIDE SEQUENCE [LARGE SCALE GENOMIC DNA]</scope>
    <source>
        <strain evidence="1 2">NBRC 108950</strain>
    </source>
</reference>
<dbReference type="Gene3D" id="3.40.50.10540">
    <property type="entry name" value="Crotonobetainyl-coa:carnitine coa-transferase, domain 1"/>
    <property type="match status" value="2"/>
</dbReference>